<comment type="caution">
    <text evidence="4">The sequence shown here is derived from an EMBL/GenBank/DDBJ whole genome shotgun (WGS) entry which is preliminary data.</text>
</comment>
<evidence type="ECO:0000259" key="2">
    <source>
        <dbReference type="Pfam" id="PF23559"/>
    </source>
</evidence>
<dbReference type="EMBL" id="BQKI01000080">
    <property type="protein sequence ID" value="GJN28631.1"/>
    <property type="molecule type" value="Genomic_DNA"/>
</dbReference>
<keyword evidence="1" id="KW-0611">Plant defense</keyword>
<dbReference type="Gene3D" id="3.80.10.10">
    <property type="entry name" value="Ribonuclease Inhibitor"/>
    <property type="match status" value="1"/>
</dbReference>
<reference evidence="4" key="2">
    <citation type="submission" date="2021-12" db="EMBL/GenBank/DDBJ databases">
        <title>Resequencing data analysis of finger millet.</title>
        <authorList>
            <person name="Hatakeyama M."/>
            <person name="Aluri S."/>
            <person name="Balachadran M.T."/>
            <person name="Sivarajan S.R."/>
            <person name="Poveda L."/>
            <person name="Shimizu-Inatsugi R."/>
            <person name="Schlapbach R."/>
            <person name="Sreeman S.M."/>
            <person name="Shimizu K.K."/>
        </authorList>
    </citation>
    <scope>NUCLEOTIDE SEQUENCE</scope>
</reference>
<dbReference type="SUPFAM" id="SSF52058">
    <property type="entry name" value="L domain-like"/>
    <property type="match status" value="1"/>
</dbReference>
<keyword evidence="5" id="KW-1185">Reference proteome</keyword>
<name>A0AAV5F1A4_ELECO</name>
<evidence type="ECO:0000313" key="3">
    <source>
        <dbReference type="EMBL" id="GJN28580.1"/>
    </source>
</evidence>
<protein>
    <recommendedName>
        <fullName evidence="2">Disease resistance protein winged helix domain-containing protein</fullName>
    </recommendedName>
</protein>
<dbReference type="InterPro" id="IPR032675">
    <property type="entry name" value="LRR_dom_sf"/>
</dbReference>
<dbReference type="InterPro" id="IPR058922">
    <property type="entry name" value="WHD_DRP"/>
</dbReference>
<dbReference type="PANTHER" id="PTHR23155">
    <property type="entry name" value="DISEASE RESISTANCE PROTEIN RP"/>
    <property type="match status" value="1"/>
</dbReference>
<evidence type="ECO:0000313" key="5">
    <source>
        <dbReference type="Proteomes" id="UP001054889"/>
    </source>
</evidence>
<dbReference type="InterPro" id="IPR036388">
    <property type="entry name" value="WH-like_DNA-bd_sf"/>
</dbReference>
<feature type="domain" description="Disease resistance protein winged helix" evidence="2">
    <location>
        <begin position="188"/>
        <end position="253"/>
    </location>
</feature>
<dbReference type="Gene3D" id="1.10.10.10">
    <property type="entry name" value="Winged helix-like DNA-binding domain superfamily/Winged helix DNA-binding domain"/>
    <property type="match status" value="1"/>
</dbReference>
<dbReference type="InterPro" id="IPR044974">
    <property type="entry name" value="Disease_R_plants"/>
</dbReference>
<sequence length="460" mass="50805">MPLPFDAVGQAVGAATWLVGVVAERLVGDRVAEWAARHGVGQEEVARLRAGLRRANLVLGAARAGTAGGRRIGNEQLAEPIAAVRRLAADARNLLDELGYLEIHEQVSRVLSLARELEGETVSDGTPGRELCKEDISQRIAAIADELHEICEDVRKALKQDKIDELARATQSTSPDSREEGACYTETKGYKFNKDQLVHIWIALGFTTNGRKRPEDTGSDYFDDLVDRSFFEKIEQTQESAFYLMHDLIHDLAQSISADECLTVDGSGPPVASPYVSHISIWTESAYKKNQNGKIEQILGQLKYVRVLRLSADILQSSIANFIHLRYLELRSTEGTLKCLPKSLCRLYHLQSIAISGEAIIGRDVFFEGGQVRFFDYASASRDSHSFEEDMSDVDDFALTDLEIHKCSKLISLNLLSCKALTTLSIKDCAVLASVNGLQSLNQLNCDIVECPCFQPAPDF</sequence>
<dbReference type="Pfam" id="PF23559">
    <property type="entry name" value="WHD_DRP"/>
    <property type="match status" value="1"/>
</dbReference>
<dbReference type="PANTHER" id="PTHR23155:SF1133">
    <property type="entry name" value="NBS-LRR-LIKE PROTEIN"/>
    <property type="match status" value="1"/>
</dbReference>
<evidence type="ECO:0000313" key="4">
    <source>
        <dbReference type="EMBL" id="GJN28631.1"/>
    </source>
</evidence>
<evidence type="ECO:0000256" key="1">
    <source>
        <dbReference type="ARBA" id="ARBA00022821"/>
    </source>
</evidence>
<reference evidence="4" key="1">
    <citation type="journal article" date="2018" name="DNA Res.">
        <title>Multiple hybrid de novo genome assembly of finger millet, an orphan allotetraploid crop.</title>
        <authorList>
            <person name="Hatakeyama M."/>
            <person name="Aluri S."/>
            <person name="Balachadran M.T."/>
            <person name="Sivarajan S.R."/>
            <person name="Patrignani A."/>
            <person name="Gruter S."/>
            <person name="Poveda L."/>
            <person name="Shimizu-Inatsugi R."/>
            <person name="Baeten J."/>
            <person name="Francoijs K.J."/>
            <person name="Nataraja K.N."/>
            <person name="Reddy Y.A.N."/>
            <person name="Phadnis S."/>
            <person name="Ravikumar R.L."/>
            <person name="Schlapbach R."/>
            <person name="Sreeman S.M."/>
            <person name="Shimizu K.K."/>
        </authorList>
    </citation>
    <scope>NUCLEOTIDE SEQUENCE</scope>
</reference>
<dbReference type="Proteomes" id="UP001054889">
    <property type="component" value="Unassembled WGS sequence"/>
</dbReference>
<dbReference type="EMBL" id="BQKI01000080">
    <property type="protein sequence ID" value="GJN28580.1"/>
    <property type="molecule type" value="Genomic_DNA"/>
</dbReference>
<organism evidence="4 5">
    <name type="scientific">Eleusine coracana subsp. coracana</name>
    <dbReference type="NCBI Taxonomy" id="191504"/>
    <lineage>
        <taxon>Eukaryota</taxon>
        <taxon>Viridiplantae</taxon>
        <taxon>Streptophyta</taxon>
        <taxon>Embryophyta</taxon>
        <taxon>Tracheophyta</taxon>
        <taxon>Spermatophyta</taxon>
        <taxon>Magnoliopsida</taxon>
        <taxon>Liliopsida</taxon>
        <taxon>Poales</taxon>
        <taxon>Poaceae</taxon>
        <taxon>PACMAD clade</taxon>
        <taxon>Chloridoideae</taxon>
        <taxon>Cynodonteae</taxon>
        <taxon>Eleusininae</taxon>
        <taxon>Eleusine</taxon>
    </lineage>
</organism>
<proteinExistence type="predicted"/>
<gene>
    <name evidence="4" type="primary">gb16779</name>
    <name evidence="3" type="synonym">gb16722</name>
    <name evidence="3" type="ORF">PR202_gb16722</name>
    <name evidence="4" type="ORF">PR202_gb16779</name>
</gene>
<dbReference type="AlphaFoldDB" id="A0AAV5F1A4"/>
<accession>A0AAV5F1A4</accession>
<dbReference type="GO" id="GO:0098542">
    <property type="term" value="P:defense response to other organism"/>
    <property type="evidence" value="ECO:0007669"/>
    <property type="project" value="TreeGrafter"/>
</dbReference>